<protein>
    <submittedName>
        <fullName evidence="1">Uncharacterized protein</fullName>
    </submittedName>
</protein>
<proteinExistence type="predicted"/>
<accession>A0A7Y0FWW8</accession>
<keyword evidence="2" id="KW-1185">Reference proteome</keyword>
<evidence type="ECO:0000313" key="2">
    <source>
        <dbReference type="Proteomes" id="UP000541470"/>
    </source>
</evidence>
<name>A0A7Y0FWW8_9HYPH</name>
<dbReference type="Proteomes" id="UP000541470">
    <property type="component" value="Unassembled WGS sequence"/>
</dbReference>
<gene>
    <name evidence="1" type="ORF">HHL25_17565</name>
</gene>
<evidence type="ECO:0000313" key="1">
    <source>
        <dbReference type="EMBL" id="NML75943.1"/>
    </source>
</evidence>
<sequence length="141" mass="16147">MAKSDHYELERAREARHEARWRLMGTCHLGLRHNTTPEQGCRIRRCRRNRMCSGPMLATPRQGPAITRERDLGLSGVAVACLPRCMVNLDDELFELHAQNTLPQLEEALFGSPPRLLRRIMSPDRAHRRFLGGPDDDEPDP</sequence>
<organism evidence="1 2">
    <name type="scientific">Rhizobium terricola</name>
    <dbReference type="NCBI Taxonomy" id="2728849"/>
    <lineage>
        <taxon>Bacteria</taxon>
        <taxon>Pseudomonadati</taxon>
        <taxon>Pseudomonadota</taxon>
        <taxon>Alphaproteobacteria</taxon>
        <taxon>Hyphomicrobiales</taxon>
        <taxon>Rhizobiaceae</taxon>
        <taxon>Rhizobium/Agrobacterium group</taxon>
        <taxon>Rhizobium</taxon>
    </lineage>
</organism>
<reference evidence="1 2" key="1">
    <citation type="submission" date="2020-04" db="EMBL/GenBank/DDBJ databases">
        <title>Rhizobium sp. S-51 isolated from soil.</title>
        <authorList>
            <person name="Dahal R.H."/>
        </authorList>
    </citation>
    <scope>NUCLEOTIDE SEQUENCE [LARGE SCALE GENOMIC DNA]</scope>
    <source>
        <strain evidence="1 2">S-51</strain>
    </source>
</reference>
<dbReference type="EMBL" id="JABBGK010000003">
    <property type="protein sequence ID" value="NML75943.1"/>
    <property type="molecule type" value="Genomic_DNA"/>
</dbReference>
<comment type="caution">
    <text evidence="1">The sequence shown here is derived from an EMBL/GenBank/DDBJ whole genome shotgun (WGS) entry which is preliminary data.</text>
</comment>
<dbReference type="AlphaFoldDB" id="A0A7Y0FWW8"/>
<dbReference type="RefSeq" id="WP_169593977.1">
    <property type="nucleotide sequence ID" value="NZ_JABBGK010000003.1"/>
</dbReference>